<protein>
    <submittedName>
        <fullName evidence="2">Uncharacterized protein</fullName>
    </submittedName>
</protein>
<keyword evidence="1" id="KW-1133">Transmembrane helix</keyword>
<organism evidence="2 3">
    <name type="scientific">Pontixanthobacter luteolus</name>
    <dbReference type="NCBI Taxonomy" id="295089"/>
    <lineage>
        <taxon>Bacteria</taxon>
        <taxon>Pseudomonadati</taxon>
        <taxon>Pseudomonadota</taxon>
        <taxon>Alphaproteobacteria</taxon>
        <taxon>Sphingomonadales</taxon>
        <taxon>Erythrobacteraceae</taxon>
        <taxon>Pontixanthobacter</taxon>
    </lineage>
</organism>
<evidence type="ECO:0000256" key="1">
    <source>
        <dbReference type="SAM" id="Phobius"/>
    </source>
</evidence>
<accession>A0A6I4V0C7</accession>
<dbReference type="RefSeq" id="WP_160729757.1">
    <property type="nucleotide sequence ID" value="NZ_CANLWR010000001.1"/>
</dbReference>
<reference evidence="2 3" key="1">
    <citation type="submission" date="2019-12" db="EMBL/GenBank/DDBJ databases">
        <title>Genomic-based taxomic classification of the family Erythrobacteraceae.</title>
        <authorList>
            <person name="Xu L."/>
        </authorList>
    </citation>
    <scope>NUCLEOTIDE SEQUENCE [LARGE SCALE GENOMIC DNA]</scope>
    <source>
        <strain evidence="2 3">SW-109</strain>
    </source>
</reference>
<sequence>MEFVRTRKLSRIAMSLGSLSVIAGGLTMYFGPDGLGDGMMIAGFALLIGGVAALASTPVGEDEGD</sequence>
<feature type="transmembrane region" description="Helical" evidence="1">
    <location>
        <begin position="38"/>
        <end position="59"/>
    </location>
</feature>
<comment type="caution">
    <text evidence="2">The sequence shown here is derived from an EMBL/GenBank/DDBJ whole genome shotgun (WGS) entry which is preliminary data.</text>
</comment>
<name>A0A6I4V0C7_9SPHN</name>
<evidence type="ECO:0000313" key="3">
    <source>
        <dbReference type="Proteomes" id="UP000471435"/>
    </source>
</evidence>
<keyword evidence="1" id="KW-0472">Membrane</keyword>
<gene>
    <name evidence="2" type="ORF">GRI43_03885</name>
</gene>
<evidence type="ECO:0000313" key="2">
    <source>
        <dbReference type="EMBL" id="MXP46536.1"/>
    </source>
</evidence>
<proteinExistence type="predicted"/>
<feature type="transmembrane region" description="Helical" evidence="1">
    <location>
        <begin position="12"/>
        <end position="32"/>
    </location>
</feature>
<dbReference type="Proteomes" id="UP000471435">
    <property type="component" value="Unassembled WGS sequence"/>
</dbReference>
<dbReference type="EMBL" id="WTYP01000001">
    <property type="protein sequence ID" value="MXP46536.1"/>
    <property type="molecule type" value="Genomic_DNA"/>
</dbReference>
<dbReference type="OrthoDB" id="9974166at2"/>
<keyword evidence="3" id="KW-1185">Reference proteome</keyword>
<keyword evidence="1" id="KW-0812">Transmembrane</keyword>
<dbReference type="AlphaFoldDB" id="A0A6I4V0C7"/>